<sequence>MNIRLLSPNDSDAYRNMRLMALQKHPEAFASSYEEEAAYSKDVYKNRFQSENSFTFGAFENEELLGTVTLLKETKLKLKHRAMIVAMYVSPEKRRMGIGKTLVANALEKAKELGEVEQVYLSVEATNEPAKKLYESFGFEVYAEEKRALKIGDTYYDEEHMVLFF</sequence>
<evidence type="ECO:0000256" key="2">
    <source>
        <dbReference type="ARBA" id="ARBA00023315"/>
    </source>
</evidence>
<dbReference type="InterPro" id="IPR050680">
    <property type="entry name" value="YpeA/RimI_acetyltransf"/>
</dbReference>
<dbReference type="EMBL" id="JAGYPM010000004">
    <property type="protein sequence ID" value="MBS4192139.1"/>
    <property type="molecule type" value="Genomic_DNA"/>
</dbReference>
<gene>
    <name evidence="4" type="ORF">KHA94_18395</name>
</gene>
<dbReference type="InterPro" id="IPR000182">
    <property type="entry name" value="GNAT_dom"/>
</dbReference>
<keyword evidence="5" id="KW-1185">Reference proteome</keyword>
<dbReference type="SUPFAM" id="SSF55729">
    <property type="entry name" value="Acyl-CoA N-acyltransferases (Nat)"/>
    <property type="match status" value="1"/>
</dbReference>
<dbReference type="CDD" id="cd04301">
    <property type="entry name" value="NAT_SF"/>
    <property type="match status" value="1"/>
</dbReference>
<organism evidence="4 5">
    <name type="scientific">Cytobacillus citreus</name>
    <dbReference type="NCBI Taxonomy" id="2833586"/>
    <lineage>
        <taxon>Bacteria</taxon>
        <taxon>Bacillati</taxon>
        <taxon>Bacillota</taxon>
        <taxon>Bacilli</taxon>
        <taxon>Bacillales</taxon>
        <taxon>Bacillaceae</taxon>
        <taxon>Cytobacillus</taxon>
    </lineage>
</organism>
<evidence type="ECO:0000313" key="5">
    <source>
        <dbReference type="Proteomes" id="UP000681027"/>
    </source>
</evidence>
<reference evidence="4 5" key="1">
    <citation type="submission" date="2021-05" db="EMBL/GenBank/DDBJ databases">
        <title>Novel Bacillus species.</title>
        <authorList>
            <person name="Liu G."/>
        </authorList>
    </citation>
    <scope>NUCLEOTIDE SEQUENCE [LARGE SCALE GENOMIC DNA]</scope>
    <source>
        <strain evidence="4 5">FJAT-49705</strain>
    </source>
</reference>
<accession>A0ABS5NZ46</accession>
<proteinExistence type="predicted"/>
<protein>
    <submittedName>
        <fullName evidence="4">GNAT family N-acetyltransferase</fullName>
    </submittedName>
</protein>
<dbReference type="InterPro" id="IPR016181">
    <property type="entry name" value="Acyl_CoA_acyltransferase"/>
</dbReference>
<dbReference type="PANTHER" id="PTHR43420">
    <property type="entry name" value="ACETYLTRANSFERASE"/>
    <property type="match status" value="1"/>
</dbReference>
<evidence type="ECO:0000259" key="3">
    <source>
        <dbReference type="PROSITE" id="PS51186"/>
    </source>
</evidence>
<evidence type="ECO:0000313" key="4">
    <source>
        <dbReference type="EMBL" id="MBS4192139.1"/>
    </source>
</evidence>
<dbReference type="Pfam" id="PF00583">
    <property type="entry name" value="Acetyltransf_1"/>
    <property type="match status" value="1"/>
</dbReference>
<keyword evidence="1" id="KW-0808">Transferase</keyword>
<comment type="caution">
    <text evidence="4">The sequence shown here is derived from an EMBL/GenBank/DDBJ whole genome shotgun (WGS) entry which is preliminary data.</text>
</comment>
<evidence type="ECO:0000256" key="1">
    <source>
        <dbReference type="ARBA" id="ARBA00022679"/>
    </source>
</evidence>
<name>A0ABS5NZ46_9BACI</name>
<feature type="domain" description="N-acetyltransferase" evidence="3">
    <location>
        <begin position="1"/>
        <end position="162"/>
    </location>
</feature>
<dbReference type="Gene3D" id="3.40.630.30">
    <property type="match status" value="1"/>
</dbReference>
<dbReference type="RefSeq" id="WP_213103583.1">
    <property type="nucleotide sequence ID" value="NZ_JAGYPM010000004.1"/>
</dbReference>
<dbReference type="Proteomes" id="UP000681027">
    <property type="component" value="Unassembled WGS sequence"/>
</dbReference>
<dbReference type="PROSITE" id="PS51186">
    <property type="entry name" value="GNAT"/>
    <property type="match status" value="1"/>
</dbReference>
<keyword evidence="2" id="KW-0012">Acyltransferase</keyword>